<feature type="transmembrane region" description="Helical" evidence="7">
    <location>
        <begin position="56"/>
        <end position="81"/>
    </location>
</feature>
<name>A0A8I1MXK7_THIA3</name>
<feature type="transmembrane region" description="Helical" evidence="7">
    <location>
        <begin position="87"/>
        <end position="118"/>
    </location>
</feature>
<comment type="caution">
    <text evidence="7">Lacks conserved residue(s) required for the propagation of feature annotation.</text>
</comment>
<dbReference type="Pfam" id="PF05552">
    <property type="entry name" value="MS_channel_1st_1"/>
    <property type="match status" value="1"/>
</dbReference>
<evidence type="ECO:0000256" key="4">
    <source>
        <dbReference type="ARBA" id="ARBA00022692"/>
    </source>
</evidence>
<dbReference type="PANTHER" id="PTHR30221:SF3">
    <property type="entry name" value="SMALL-CONDUCTANCE MECHANOSENSITIVE CHANNEL"/>
    <property type="match status" value="1"/>
</dbReference>
<accession>A0A8I1MXK7</accession>
<evidence type="ECO:0000259" key="8">
    <source>
        <dbReference type="Pfam" id="PF00924"/>
    </source>
</evidence>
<dbReference type="Gene3D" id="1.10.287.1260">
    <property type="match status" value="1"/>
</dbReference>
<evidence type="ECO:0000256" key="1">
    <source>
        <dbReference type="ARBA" id="ARBA00004651"/>
    </source>
</evidence>
<keyword evidence="7" id="KW-0997">Cell inner membrane</keyword>
<comment type="function">
    <text evidence="7">Mechanosensitive channel that participates in the regulation of osmotic pressure changes within the cell, opening in response to stretch forces in the membrane lipid bilayer, without the need for other proteins. Contributes to normal resistance to hypoosmotic shock. Forms an ion channel of 1.0 nanosiemens conductance with a slight preference for anions.</text>
</comment>
<dbReference type="AlphaFoldDB" id="A0A8I1MXK7"/>
<dbReference type="GO" id="GO:0008381">
    <property type="term" value="F:mechanosensitive monoatomic ion channel activity"/>
    <property type="evidence" value="ECO:0007669"/>
    <property type="project" value="InterPro"/>
</dbReference>
<evidence type="ECO:0000256" key="5">
    <source>
        <dbReference type="ARBA" id="ARBA00022989"/>
    </source>
</evidence>
<dbReference type="InterPro" id="IPR006685">
    <property type="entry name" value="MscS_channel_2nd"/>
</dbReference>
<evidence type="ECO:0000313" key="9">
    <source>
        <dbReference type="EMBL" id="MBN8744421.1"/>
    </source>
</evidence>
<dbReference type="Pfam" id="PF00924">
    <property type="entry name" value="MS_channel_2nd"/>
    <property type="match status" value="1"/>
</dbReference>
<keyword evidence="5 7" id="KW-1133">Transmembrane helix</keyword>
<comment type="subunit">
    <text evidence="7">Homoheptamer.</text>
</comment>
<dbReference type="InterPro" id="IPR045275">
    <property type="entry name" value="MscS_archaea/bacteria_type"/>
</dbReference>
<keyword evidence="4 7" id="KW-0812">Transmembrane</keyword>
<keyword evidence="6 7" id="KW-0472">Membrane</keyword>
<feature type="transmembrane region" description="Helical" evidence="7">
    <location>
        <begin position="18"/>
        <end position="36"/>
    </location>
</feature>
<dbReference type="SUPFAM" id="SSF82861">
    <property type="entry name" value="Mechanosensitive channel protein MscS (YggB), transmembrane region"/>
    <property type="match status" value="1"/>
</dbReference>
<comment type="similarity">
    <text evidence="2 7">Belongs to the MscS (TC 1.A.23) family.</text>
</comment>
<feature type="domain" description="Mechanosensitive ion channel MscS" evidence="8">
    <location>
        <begin position="105"/>
        <end position="170"/>
    </location>
</feature>
<sequence>MNDVQHYSNLLLQYATEAGMKILAAIALWILGRWLIRIADKLLRGVLDRQHFDPMLTRYMLSFMNIALNIVLVVAILGYFGVQTTTFAALVAGAGVAIGAAWSGLLGNFAAGAFLLVLKPFKVGDFVKAGDVTGTVKEVGLFVTSIVTLDNVLTFVGNGKILGNNIENYSTNDYRRVELKCQLSSDADHVVAMELLRKQVQAIPNVLADPAPVIEILEFNSVGPVLTVFPFCNNAHYWQVYFDTNRTIRETLTQAGFAYALPKQVWVGKAA</sequence>
<evidence type="ECO:0000256" key="6">
    <source>
        <dbReference type="ARBA" id="ARBA00023136"/>
    </source>
</evidence>
<keyword evidence="7" id="KW-0813">Transport</keyword>
<reference evidence="9" key="1">
    <citation type="submission" date="2021-02" db="EMBL/GenBank/DDBJ databases">
        <title>Thiocyanate and organic carbon inputs drive convergent selection for specific autotrophic Afipia and Thiobacillus strains within complex microbiomes.</title>
        <authorList>
            <person name="Huddy R.J."/>
            <person name="Sachdeva R."/>
            <person name="Kadzinga F."/>
            <person name="Kantor R.S."/>
            <person name="Harrison S.T.L."/>
            <person name="Banfield J.F."/>
        </authorList>
    </citation>
    <scope>NUCLEOTIDE SEQUENCE</scope>
    <source>
        <strain evidence="9">SCN18_13_7_16_R3_B_64_19</strain>
    </source>
</reference>
<dbReference type="Gene3D" id="2.30.30.60">
    <property type="match status" value="1"/>
</dbReference>
<dbReference type="InterPro" id="IPR023408">
    <property type="entry name" value="MscS_beta-dom_sf"/>
</dbReference>
<dbReference type="SUPFAM" id="SSF50182">
    <property type="entry name" value="Sm-like ribonucleoproteins"/>
    <property type="match status" value="1"/>
</dbReference>
<keyword evidence="3" id="KW-1003">Cell membrane</keyword>
<dbReference type="InterPro" id="IPR011066">
    <property type="entry name" value="MscS_channel_C_sf"/>
</dbReference>
<dbReference type="SUPFAM" id="SSF82689">
    <property type="entry name" value="Mechanosensitive channel protein MscS (YggB), C-terminal domain"/>
    <property type="match status" value="1"/>
</dbReference>
<evidence type="ECO:0000256" key="2">
    <source>
        <dbReference type="ARBA" id="ARBA00008017"/>
    </source>
</evidence>
<evidence type="ECO:0000313" key="10">
    <source>
        <dbReference type="Proteomes" id="UP000664800"/>
    </source>
</evidence>
<organism evidence="9 10">
    <name type="scientific">Thiomonas arsenitoxydans (strain DSM 22701 / CIP 110005 / 3As)</name>
    <dbReference type="NCBI Taxonomy" id="426114"/>
    <lineage>
        <taxon>Bacteria</taxon>
        <taxon>Pseudomonadati</taxon>
        <taxon>Pseudomonadota</taxon>
        <taxon>Betaproteobacteria</taxon>
        <taxon>Burkholderiales</taxon>
        <taxon>Thiomonas</taxon>
    </lineage>
</organism>
<evidence type="ECO:0000256" key="7">
    <source>
        <dbReference type="RuleBase" id="RU369025"/>
    </source>
</evidence>
<dbReference type="Proteomes" id="UP000664800">
    <property type="component" value="Unassembled WGS sequence"/>
</dbReference>
<dbReference type="EMBL" id="JAFKMR010000017">
    <property type="protein sequence ID" value="MBN8744421.1"/>
    <property type="molecule type" value="Genomic_DNA"/>
</dbReference>
<dbReference type="InterPro" id="IPR010920">
    <property type="entry name" value="LSM_dom_sf"/>
</dbReference>
<keyword evidence="7" id="KW-0406">Ion transport</keyword>
<evidence type="ECO:0000256" key="3">
    <source>
        <dbReference type="ARBA" id="ARBA00022475"/>
    </source>
</evidence>
<gene>
    <name evidence="9" type="ORF">J0I24_08945</name>
</gene>
<keyword evidence="7" id="KW-0407">Ion channel</keyword>
<comment type="subcellular location">
    <subcellularLocation>
        <location evidence="7">Cell inner membrane</location>
        <topology evidence="7">Multi-pass membrane protein</topology>
    </subcellularLocation>
    <subcellularLocation>
        <location evidence="1">Cell membrane</location>
        <topology evidence="1">Multi-pass membrane protein</topology>
    </subcellularLocation>
</comment>
<dbReference type="InterPro" id="IPR008910">
    <property type="entry name" value="MSC_TM_helix"/>
</dbReference>
<dbReference type="Gene3D" id="3.30.70.100">
    <property type="match status" value="1"/>
</dbReference>
<dbReference type="GO" id="GO:0005886">
    <property type="term" value="C:plasma membrane"/>
    <property type="evidence" value="ECO:0007669"/>
    <property type="project" value="UniProtKB-SubCell"/>
</dbReference>
<dbReference type="PANTHER" id="PTHR30221">
    <property type="entry name" value="SMALL-CONDUCTANCE MECHANOSENSITIVE CHANNEL"/>
    <property type="match status" value="1"/>
</dbReference>
<protein>
    <recommendedName>
        <fullName evidence="7">Small-conductance mechanosensitive channel</fullName>
    </recommendedName>
</protein>
<comment type="caution">
    <text evidence="9">The sequence shown here is derived from an EMBL/GenBank/DDBJ whole genome shotgun (WGS) entry which is preliminary data.</text>
</comment>
<proteinExistence type="inferred from homology"/>
<dbReference type="RefSeq" id="WP_276730198.1">
    <property type="nucleotide sequence ID" value="NZ_JAFKMR010000017.1"/>
</dbReference>
<dbReference type="InterPro" id="IPR011014">
    <property type="entry name" value="MscS_channel_TM-2"/>
</dbReference>